<organism evidence="1 2">
    <name type="scientific">Fusarium agapanthi</name>
    <dbReference type="NCBI Taxonomy" id="1803897"/>
    <lineage>
        <taxon>Eukaryota</taxon>
        <taxon>Fungi</taxon>
        <taxon>Dikarya</taxon>
        <taxon>Ascomycota</taxon>
        <taxon>Pezizomycotina</taxon>
        <taxon>Sordariomycetes</taxon>
        <taxon>Hypocreomycetidae</taxon>
        <taxon>Hypocreales</taxon>
        <taxon>Nectriaceae</taxon>
        <taxon>Fusarium</taxon>
        <taxon>Fusarium fujikuroi species complex</taxon>
    </lineage>
</organism>
<dbReference type="OrthoDB" id="4788824at2759"/>
<evidence type="ECO:0000313" key="2">
    <source>
        <dbReference type="Proteomes" id="UP000737391"/>
    </source>
</evidence>
<name>A0A9P5AZV7_9HYPO</name>
<keyword evidence="2" id="KW-1185">Reference proteome</keyword>
<accession>A0A9P5AZV7</accession>
<gene>
    <name evidence="1" type="ORF">FAGAP_12332</name>
</gene>
<proteinExistence type="predicted"/>
<protein>
    <submittedName>
        <fullName evidence="1">Uncharacterized protein</fullName>
    </submittedName>
</protein>
<dbReference type="EMBL" id="LUFC02001291">
    <property type="protein sequence ID" value="KAF4478546.1"/>
    <property type="molecule type" value="Genomic_DNA"/>
</dbReference>
<reference evidence="1" key="1">
    <citation type="submission" date="2020-01" db="EMBL/GenBank/DDBJ databases">
        <title>Identification and distribution of gene clusters putatively required for synthesis of sphingolipid metabolism inhibitors in phylogenetically diverse species of the filamentous fungus Fusarium.</title>
        <authorList>
            <person name="Kim H.-S."/>
            <person name="Busman M."/>
            <person name="Brown D.W."/>
            <person name="Divon H."/>
            <person name="Uhlig S."/>
            <person name="Proctor R.H."/>
        </authorList>
    </citation>
    <scope>NUCLEOTIDE SEQUENCE</scope>
    <source>
        <strain evidence="1">NRRL 31653</strain>
    </source>
</reference>
<dbReference type="AlphaFoldDB" id="A0A9P5AZV7"/>
<comment type="caution">
    <text evidence="1">The sequence shown here is derived from an EMBL/GenBank/DDBJ whole genome shotgun (WGS) entry which is preliminary data.</text>
</comment>
<evidence type="ECO:0000313" key="1">
    <source>
        <dbReference type="EMBL" id="KAF4478546.1"/>
    </source>
</evidence>
<dbReference type="Proteomes" id="UP000737391">
    <property type="component" value="Unassembled WGS sequence"/>
</dbReference>
<sequence>MRNGSTYSFPACVMLFPKPHLWQFPEAALSSDREAFHKTWSAPLAKRFVDVGREAKNSSPALKKFQLAQPFTGCNWPVPILERSFIDANLWVQTTTLDENQQPHMYQFRTHPKRVQKNLQIIIFIGKRKHIKALKPAEYGNDREFIECLEVGAGSRTRACLRSAYSSLTMAGVRKYDLDFFNQRIVLSDAPTTNRNLPRLRTLDETSDLIETTFGHDVHIGYLPGPELMWDPTAEATEKDLRSLSIKEGKPLVQCKFSAALRRYCTFTANIDDLQDLYRDLTYHMRRHPFPLHVIPEPAKILSFLGPRGLGLKPFNSHPNSITRFKPHHRRPTEPLCSKRIIHVTPTDSTGKCALQSG</sequence>